<gene>
    <name evidence="2" type="ORF">ElyMa_000551500</name>
</gene>
<feature type="compositionally biased region" description="Polar residues" evidence="1">
    <location>
        <begin position="1370"/>
        <end position="1393"/>
    </location>
</feature>
<organism evidence="2 3">
    <name type="scientific">Elysia marginata</name>
    <dbReference type="NCBI Taxonomy" id="1093978"/>
    <lineage>
        <taxon>Eukaryota</taxon>
        <taxon>Metazoa</taxon>
        <taxon>Spiralia</taxon>
        <taxon>Lophotrochozoa</taxon>
        <taxon>Mollusca</taxon>
        <taxon>Gastropoda</taxon>
        <taxon>Heterobranchia</taxon>
        <taxon>Euthyneura</taxon>
        <taxon>Panpulmonata</taxon>
        <taxon>Sacoglossa</taxon>
        <taxon>Placobranchoidea</taxon>
        <taxon>Plakobranchidae</taxon>
        <taxon>Elysia</taxon>
    </lineage>
</organism>
<name>A0AAV4G1Z3_9GAST</name>
<feature type="region of interest" description="Disordered" evidence="1">
    <location>
        <begin position="303"/>
        <end position="332"/>
    </location>
</feature>
<evidence type="ECO:0000313" key="2">
    <source>
        <dbReference type="EMBL" id="GFR79241.1"/>
    </source>
</evidence>
<feature type="region of interest" description="Disordered" evidence="1">
    <location>
        <begin position="1881"/>
        <end position="1902"/>
    </location>
</feature>
<feature type="compositionally biased region" description="Polar residues" evidence="1">
    <location>
        <begin position="1085"/>
        <end position="1106"/>
    </location>
</feature>
<feature type="region of interest" description="Disordered" evidence="1">
    <location>
        <begin position="1329"/>
        <end position="1456"/>
    </location>
</feature>
<feature type="compositionally biased region" description="Acidic residues" evidence="1">
    <location>
        <begin position="1663"/>
        <end position="1675"/>
    </location>
</feature>
<feature type="compositionally biased region" description="Polar residues" evidence="1">
    <location>
        <begin position="316"/>
        <end position="327"/>
    </location>
</feature>
<feature type="region of interest" description="Disordered" evidence="1">
    <location>
        <begin position="1081"/>
        <end position="1109"/>
    </location>
</feature>
<feature type="compositionally biased region" description="Basic and acidic residues" evidence="1">
    <location>
        <begin position="303"/>
        <end position="315"/>
    </location>
</feature>
<feature type="region of interest" description="Disordered" evidence="1">
    <location>
        <begin position="1521"/>
        <end position="1559"/>
    </location>
</feature>
<feature type="compositionally biased region" description="Basic and acidic residues" evidence="1">
    <location>
        <begin position="809"/>
        <end position="820"/>
    </location>
</feature>
<feature type="compositionally biased region" description="Basic and acidic residues" evidence="1">
    <location>
        <begin position="1335"/>
        <end position="1349"/>
    </location>
</feature>
<feature type="region of interest" description="Disordered" evidence="1">
    <location>
        <begin position="1647"/>
        <end position="1758"/>
    </location>
</feature>
<feature type="region of interest" description="Disordered" evidence="1">
    <location>
        <begin position="2135"/>
        <end position="2188"/>
    </location>
</feature>
<feature type="compositionally biased region" description="Polar residues" evidence="1">
    <location>
        <begin position="1547"/>
        <end position="1559"/>
    </location>
</feature>
<protein>
    <submittedName>
        <fullName evidence="2">Uncharacterized protein</fullName>
    </submittedName>
</protein>
<feature type="region of interest" description="Disordered" evidence="1">
    <location>
        <begin position="465"/>
        <end position="540"/>
    </location>
</feature>
<feature type="region of interest" description="Disordered" evidence="1">
    <location>
        <begin position="232"/>
        <end position="262"/>
    </location>
</feature>
<feature type="compositionally biased region" description="Polar residues" evidence="1">
    <location>
        <begin position="1796"/>
        <end position="1808"/>
    </location>
</feature>
<feature type="compositionally biased region" description="Polar residues" evidence="1">
    <location>
        <begin position="381"/>
        <end position="400"/>
    </location>
</feature>
<feature type="region of interest" description="Disordered" evidence="1">
    <location>
        <begin position="974"/>
        <end position="1015"/>
    </location>
</feature>
<feature type="compositionally biased region" description="Basic and acidic residues" evidence="1">
    <location>
        <begin position="1000"/>
        <end position="1012"/>
    </location>
</feature>
<feature type="compositionally biased region" description="Polar residues" evidence="1">
    <location>
        <begin position="442"/>
        <end position="451"/>
    </location>
</feature>
<feature type="compositionally biased region" description="Basic and acidic residues" evidence="1">
    <location>
        <begin position="833"/>
        <end position="846"/>
    </location>
</feature>
<keyword evidence="3" id="KW-1185">Reference proteome</keyword>
<accession>A0AAV4G1Z3</accession>
<dbReference type="EMBL" id="BMAT01001074">
    <property type="protein sequence ID" value="GFR79241.1"/>
    <property type="molecule type" value="Genomic_DNA"/>
</dbReference>
<feature type="compositionally biased region" description="Polar residues" evidence="1">
    <location>
        <begin position="2256"/>
        <end position="2288"/>
    </location>
</feature>
<feature type="compositionally biased region" description="Polar residues" evidence="1">
    <location>
        <begin position="2214"/>
        <end position="2224"/>
    </location>
</feature>
<feature type="compositionally biased region" description="Basic and acidic residues" evidence="1">
    <location>
        <begin position="1676"/>
        <end position="1689"/>
    </location>
</feature>
<feature type="region of interest" description="Disordered" evidence="1">
    <location>
        <begin position="1796"/>
        <end position="1816"/>
    </location>
</feature>
<comment type="caution">
    <text evidence="2">The sequence shown here is derived from an EMBL/GenBank/DDBJ whole genome shotgun (WGS) entry which is preliminary data.</text>
</comment>
<feature type="region of interest" description="Disordered" evidence="1">
    <location>
        <begin position="794"/>
        <end position="849"/>
    </location>
</feature>
<evidence type="ECO:0000313" key="3">
    <source>
        <dbReference type="Proteomes" id="UP000762676"/>
    </source>
</evidence>
<sequence length="2348" mass="257700">MERSLSRSLPYLPRYQSLSPARSPCLGGRRFASLRSVSSPSHSQRICYIDAGEPTKFVSTSYRVKGSPSPKRSYKVHLFGPAFSSDGKKRVHHATRVTRSISAHDLHSSHVYTSQDDLLLGAARPADVRRVCTSLQDLFHKGPFHPNATTASESGVSLGGLSDESLSMCGGDDLDNLSQHSFDSSSAFHEITFDSEQDRCDSSDAYFSGAEGNYSGSHQSGERLLDVLFEDDPECKSPGARRRRAKQSVSSPLSYSEHRRRELQFPSLGEQENKTQAKLQVLRVLIPGTDVQLRTCEATFTGVKDRSKSPGEKKVLSSTPLAQSTPHVSPRSLGEAKLSILATWDADDSMEEQQHVSKEGSPCRIARVLFDADSSELRDGSSCNSSQSEDNFSDISSTTVGSLTCGRRTKLVKRSSDKPASLKSLANLDNDLMGKKGPFGSNPLNSQQCENMTGIRGSSITATSRYKSNGCEDSPEVRLDDSGNDGGNRGPLPSAVSSTWQDRQTYHEGNARVTGTFGSLDEDEDEDDGEEADVEGDGKDAYYGYSSVQNRKKRPFNLVEPPMRVLDISLSPGSGGGGNDIKKSVESTGKVNMPLICAGKHGQEKLRKRLSQSSPPLSPGDQGDAPHESNLKSGLMSVICAGGTCISDDNWEGVGGKKQSRNTGKPEKQGEIICNSLQAQNEAELIIPENVKKRNLEEYEINDERKYVLEKKRQENFCEETRSAITAAEARSRSSAHVIIGDAQGDGFRTGESYDRHAGPGEVTGISEVTAGHSAYNPCQVEREGVVVVKIASKMQQEGRGEQPGTDSRSVRESGREQGREGPTISSPACLPEGREHREGEIKDESQVVLGAGERVGEVLRSRSTSPKLTIAYEEGDVWSSGGFSRGSEQSKSELRGDRGAKITAGISTIPVLATTERAENYCDSNKLVVGDANSARIESVADAWISPGGDRFKSELKLTLTVTSTLKDSVDNRADVERKPTGAKSSFSGLNSSQSINTDVRHEQENEKEKANPSFYSFSCDADSCVIGEARSSMERFPIDPAIVESARAASERETPQMLVRVLATAQNTSDRETVQQARHKDQSQQLSLKTEFPSQQPELTSQLPYSGFLDSKNSSHNNVNGLADHAVYSFSGDGLELNNYVVSVDTHIPTENKNEEYKNSNYIEFCEQEEKQPFQSLNGNIPRHANDRSIPEQISGCSLDENKGFQSLDNSASGCAHVEFTEDGRRVVQKKQVVTEVCHTVVKKTHSTTVEDNVSTERDFDGSVNQPCVSEIGRRTEDRSKDTSSKTTIVEDVEDTVTTKTTTTTTTLNLDSISSGQKNEETYVRTVNSNRSETSKHGRCFDSEKIESQQSRSFSPAGRDECLENCGDRNQIQLSTSGELTPPVSRQSDVPSTHVMREVKPDWEAQVDPRVTAWHSSSSPPSSSQKPHGNKDGGVNLHPVKRHGDSNQTTGSRLDNLQATLAQISGMEEKTGAWSCHRDVPKFTFTHGSPSFAAFPFSPSYQDHAEATSVLKQIVRGDTDGFPNFSRPGRPAKDTGYGDDYDTLPENSTQVHSKNSGPTYYSYSIEVREEPTRDNYTPGAEIKNGDLKVRPEREFYDNDYDNAPFITTALPSRHHPHHHLQLLKPGQLKASSLWTLQEETESLLEAVSPKPARRTLTSLASDDEDNASINDEDTEKKEPTENDDTRPSPEVGRSNQSISSVEQDLSDTAIGHKNCVSESSDFDDSDGNYSSISTGESASYRSSSYGREQTPMSDEPECVVNKMEYRPAWRGLTATNIDGVSTFSDFVSGLEESLSSPCTDTANQKGNLKRRREQSERVFTLDSLSESLRQFSTPQHSHAEFGPETFPGRNSPIHIFRGVEMEHQRFHSLDNGNFHFSRNHQTHDQLSHPARGSRNTSAASTSILSHYSMAMESPEDAPSEASMRLHTLDLDLSRISSCGSPVPSDLSEASSAYTCTGTAQIKRHQLHVSFGDAPTASALPSPPTRDVVHTSTPKAKSKTVSIIKRPSPLREDLKFKQKLVHDNLQQFDQILQDFQKRTHPTEAINDIEIMETQETNVLADKTSDANVSNYADLYKDFTNDTAEKKQNNTCIVLEDENMNSYRFKRYLKKSHTKRKKGKKVMRFFSRLSCVSEGVSAPDMSPANKKLKTDNGHQNKHNVQTFSTDSMPSASSSSRLMFPNPQLTGSTSFQHHSEIEARLGVSPSSPDTPPQGSPASSTQSVDSVRSRADSAYSSISESISHGSVSSPRHLLHSIRGSTSSDFQPRASTVSTSDRSFSTDSAYSGSDRTASEVDRTLVDFSKENSGDMLSALSDVFEQLDVCEGEIDKALLDRMRHGHYRAARPTRRM</sequence>
<feature type="compositionally biased region" description="Low complexity" evidence="1">
    <location>
        <begin position="2230"/>
        <end position="2247"/>
    </location>
</feature>
<feature type="region of interest" description="Disordered" evidence="1">
    <location>
        <begin position="376"/>
        <end position="400"/>
    </location>
</feature>
<feature type="region of interest" description="Disordered" evidence="1">
    <location>
        <begin position="602"/>
        <end position="630"/>
    </location>
</feature>
<feature type="region of interest" description="Disordered" evidence="1">
    <location>
        <begin position="412"/>
        <end position="451"/>
    </location>
</feature>
<feature type="compositionally biased region" description="Polar residues" evidence="1">
    <location>
        <begin position="1729"/>
        <end position="1754"/>
    </location>
</feature>
<feature type="region of interest" description="Disordered" evidence="1">
    <location>
        <begin position="2200"/>
        <end position="2290"/>
    </location>
</feature>
<dbReference type="Proteomes" id="UP000762676">
    <property type="component" value="Unassembled WGS sequence"/>
</dbReference>
<feature type="compositionally biased region" description="Polar residues" evidence="1">
    <location>
        <begin position="984"/>
        <end position="999"/>
    </location>
</feature>
<feature type="compositionally biased region" description="Polar residues" evidence="1">
    <location>
        <begin position="1695"/>
        <end position="1705"/>
    </location>
</feature>
<feature type="region of interest" description="Disordered" evidence="1">
    <location>
        <begin position="1976"/>
        <end position="1995"/>
    </location>
</feature>
<evidence type="ECO:0000256" key="1">
    <source>
        <dbReference type="SAM" id="MobiDB-lite"/>
    </source>
</evidence>
<reference evidence="2 3" key="1">
    <citation type="journal article" date="2021" name="Elife">
        <title>Chloroplast acquisition without the gene transfer in kleptoplastic sea slugs, Plakobranchus ocellatus.</title>
        <authorList>
            <person name="Maeda T."/>
            <person name="Takahashi S."/>
            <person name="Yoshida T."/>
            <person name="Shimamura S."/>
            <person name="Takaki Y."/>
            <person name="Nagai Y."/>
            <person name="Toyoda A."/>
            <person name="Suzuki Y."/>
            <person name="Arimoto A."/>
            <person name="Ishii H."/>
            <person name="Satoh N."/>
            <person name="Nishiyama T."/>
            <person name="Hasebe M."/>
            <person name="Maruyama T."/>
            <person name="Minagawa J."/>
            <person name="Obokata J."/>
            <person name="Shigenobu S."/>
        </authorList>
    </citation>
    <scope>NUCLEOTIDE SEQUENCE [LARGE SCALE GENOMIC DNA]</scope>
</reference>
<feature type="compositionally biased region" description="Acidic residues" evidence="1">
    <location>
        <begin position="520"/>
        <end position="535"/>
    </location>
</feature>
<proteinExistence type="predicted"/>
<feature type="compositionally biased region" description="Low complexity" evidence="1">
    <location>
        <begin position="2164"/>
        <end position="2175"/>
    </location>
</feature>